<keyword evidence="2" id="KW-1133">Transmembrane helix</keyword>
<sequence length="113" mass="11974">MASSPSPPEVGGRLDLDSEQPSASLHSDPVRRERVDLSIVVEKGDLRCEMKARGAFQRAAEFAVITMVTGVLVAGAVSLCIWAQANGVITFGCAVVVGVGVPAAGWWWTGHRR</sequence>
<keyword evidence="4" id="KW-1185">Reference proteome</keyword>
<organism evidence="3 4">
    <name type="scientific">Allocatelliglobosispora scoriae</name>
    <dbReference type="NCBI Taxonomy" id="643052"/>
    <lineage>
        <taxon>Bacteria</taxon>
        <taxon>Bacillati</taxon>
        <taxon>Actinomycetota</taxon>
        <taxon>Actinomycetes</taxon>
        <taxon>Micromonosporales</taxon>
        <taxon>Micromonosporaceae</taxon>
        <taxon>Allocatelliglobosispora</taxon>
    </lineage>
</organism>
<dbReference type="EMBL" id="JACHMN010000002">
    <property type="protein sequence ID" value="MBB5871745.1"/>
    <property type="molecule type" value="Genomic_DNA"/>
</dbReference>
<feature type="transmembrane region" description="Helical" evidence="2">
    <location>
        <begin position="88"/>
        <end position="108"/>
    </location>
</feature>
<name>A0A841BVP0_9ACTN</name>
<gene>
    <name evidence="3" type="ORF">F4553_005124</name>
</gene>
<proteinExistence type="predicted"/>
<feature type="region of interest" description="Disordered" evidence="1">
    <location>
        <begin position="1"/>
        <end position="30"/>
    </location>
</feature>
<evidence type="ECO:0000256" key="1">
    <source>
        <dbReference type="SAM" id="MobiDB-lite"/>
    </source>
</evidence>
<accession>A0A841BVP0</accession>
<evidence type="ECO:0000313" key="3">
    <source>
        <dbReference type="EMBL" id="MBB5871745.1"/>
    </source>
</evidence>
<evidence type="ECO:0000313" key="4">
    <source>
        <dbReference type="Proteomes" id="UP000587527"/>
    </source>
</evidence>
<keyword evidence="2" id="KW-0472">Membrane</keyword>
<dbReference type="Proteomes" id="UP000587527">
    <property type="component" value="Unassembled WGS sequence"/>
</dbReference>
<comment type="caution">
    <text evidence="3">The sequence shown here is derived from an EMBL/GenBank/DDBJ whole genome shotgun (WGS) entry which is preliminary data.</text>
</comment>
<protein>
    <submittedName>
        <fullName evidence="3">Uncharacterized protein</fullName>
    </submittedName>
</protein>
<feature type="transmembrane region" description="Helical" evidence="2">
    <location>
        <begin position="59"/>
        <end position="82"/>
    </location>
</feature>
<dbReference type="AlphaFoldDB" id="A0A841BVP0"/>
<reference evidence="3 4" key="1">
    <citation type="submission" date="2020-08" db="EMBL/GenBank/DDBJ databases">
        <title>Sequencing the genomes of 1000 actinobacteria strains.</title>
        <authorList>
            <person name="Klenk H.-P."/>
        </authorList>
    </citation>
    <scope>NUCLEOTIDE SEQUENCE [LARGE SCALE GENOMIC DNA]</scope>
    <source>
        <strain evidence="3 4">DSM 45362</strain>
    </source>
</reference>
<keyword evidence="2" id="KW-0812">Transmembrane</keyword>
<evidence type="ECO:0000256" key="2">
    <source>
        <dbReference type="SAM" id="Phobius"/>
    </source>
</evidence>